<reference evidence="1" key="1">
    <citation type="journal article" date="2021" name="bioRxiv">
        <title>Whole Genome Assembly and Annotation of Northern Wild Rice, Zizania palustris L., Supports a Whole Genome Duplication in the Zizania Genus.</title>
        <authorList>
            <person name="Haas M."/>
            <person name="Kono T."/>
            <person name="Macchietto M."/>
            <person name="Millas R."/>
            <person name="McGilp L."/>
            <person name="Shao M."/>
            <person name="Duquette J."/>
            <person name="Hirsch C.N."/>
            <person name="Kimball J."/>
        </authorList>
    </citation>
    <scope>NUCLEOTIDE SEQUENCE</scope>
    <source>
        <tissue evidence="1">Fresh leaf tissue</tissue>
    </source>
</reference>
<gene>
    <name evidence="1" type="ORF">GUJ93_ZPchr0009g643</name>
</gene>
<reference evidence="1" key="2">
    <citation type="submission" date="2021-02" db="EMBL/GenBank/DDBJ databases">
        <authorList>
            <person name="Kimball J.A."/>
            <person name="Haas M.W."/>
            <person name="Macchietto M."/>
            <person name="Kono T."/>
            <person name="Duquette J."/>
            <person name="Shao M."/>
        </authorList>
    </citation>
    <scope>NUCLEOTIDE SEQUENCE</scope>
    <source>
        <tissue evidence="1">Fresh leaf tissue</tissue>
    </source>
</reference>
<protein>
    <submittedName>
        <fullName evidence="1">Uncharacterized protein</fullName>
    </submittedName>
</protein>
<comment type="caution">
    <text evidence="1">The sequence shown here is derived from an EMBL/GenBank/DDBJ whole genome shotgun (WGS) entry which is preliminary data.</text>
</comment>
<dbReference type="EMBL" id="JAAALK010000289">
    <property type="protein sequence ID" value="KAG8050417.1"/>
    <property type="molecule type" value="Genomic_DNA"/>
</dbReference>
<proteinExistence type="predicted"/>
<name>A0A8J5VKG1_ZIZPA</name>
<dbReference type="AlphaFoldDB" id="A0A8J5VKG1"/>
<dbReference type="EMBL" id="JAAALK010000289">
    <property type="protein sequence ID" value="KAG8050418.1"/>
    <property type="molecule type" value="Genomic_DNA"/>
</dbReference>
<accession>A0A8J5VKG1</accession>
<evidence type="ECO:0000313" key="2">
    <source>
        <dbReference type="Proteomes" id="UP000729402"/>
    </source>
</evidence>
<sequence>MDERAGRKRLCSLVRRKRESLKVGLSEWWRASSHPCRYCFSQNQRKLENASMLAFVMETLIKGPLRNHGNNGVMLDVNC</sequence>
<organism evidence="1 2">
    <name type="scientific">Zizania palustris</name>
    <name type="common">Northern wild rice</name>
    <dbReference type="NCBI Taxonomy" id="103762"/>
    <lineage>
        <taxon>Eukaryota</taxon>
        <taxon>Viridiplantae</taxon>
        <taxon>Streptophyta</taxon>
        <taxon>Embryophyta</taxon>
        <taxon>Tracheophyta</taxon>
        <taxon>Spermatophyta</taxon>
        <taxon>Magnoliopsida</taxon>
        <taxon>Liliopsida</taxon>
        <taxon>Poales</taxon>
        <taxon>Poaceae</taxon>
        <taxon>BOP clade</taxon>
        <taxon>Oryzoideae</taxon>
        <taxon>Oryzeae</taxon>
        <taxon>Zizaniinae</taxon>
        <taxon>Zizania</taxon>
    </lineage>
</organism>
<dbReference type="Proteomes" id="UP000729402">
    <property type="component" value="Unassembled WGS sequence"/>
</dbReference>
<evidence type="ECO:0000313" key="1">
    <source>
        <dbReference type="EMBL" id="KAG8050418.1"/>
    </source>
</evidence>
<keyword evidence="2" id="KW-1185">Reference proteome</keyword>